<dbReference type="GO" id="GO:0006865">
    <property type="term" value="P:amino acid transport"/>
    <property type="evidence" value="ECO:0007669"/>
    <property type="project" value="UniProtKB-KW"/>
</dbReference>
<evidence type="ECO:0000256" key="1">
    <source>
        <dbReference type="ARBA" id="ARBA00010062"/>
    </source>
</evidence>
<feature type="domain" description="Leucine-binding protein" evidence="4">
    <location>
        <begin position="53"/>
        <end position="406"/>
    </location>
</feature>
<accession>A0A2S6MXK6</accession>
<dbReference type="RefSeq" id="WP_104522236.1">
    <property type="nucleotide sequence ID" value="NZ_NHRY01000263.1"/>
</dbReference>
<dbReference type="PANTHER" id="PTHR30483:SF6">
    <property type="entry name" value="PERIPLASMIC BINDING PROTEIN OF ABC TRANSPORTER FOR NATURAL AMINO ACIDS"/>
    <property type="match status" value="1"/>
</dbReference>
<evidence type="ECO:0000256" key="3">
    <source>
        <dbReference type="ARBA" id="ARBA00022970"/>
    </source>
</evidence>
<evidence type="ECO:0000256" key="2">
    <source>
        <dbReference type="ARBA" id="ARBA00022729"/>
    </source>
</evidence>
<keyword evidence="2" id="KW-0732">Signal</keyword>
<dbReference type="Pfam" id="PF13458">
    <property type="entry name" value="Peripla_BP_6"/>
    <property type="match status" value="1"/>
</dbReference>
<dbReference type="InterPro" id="IPR028081">
    <property type="entry name" value="Leu-bd"/>
</dbReference>
<keyword evidence="6" id="KW-1185">Reference proteome</keyword>
<reference evidence="5 6" key="1">
    <citation type="journal article" date="2018" name="Arch. Microbiol.">
        <title>New insights into the metabolic potential of the phototrophic purple bacterium Rhodopila globiformis DSM 161(T) from its draft genome sequence and evidence for a vanadium-dependent nitrogenase.</title>
        <authorList>
            <person name="Imhoff J.F."/>
            <person name="Rahn T."/>
            <person name="Kunzel S."/>
            <person name="Neulinger S.C."/>
        </authorList>
    </citation>
    <scope>NUCLEOTIDE SEQUENCE [LARGE SCALE GENOMIC DNA]</scope>
    <source>
        <strain evidence="5 6">DSM 161</strain>
    </source>
</reference>
<dbReference type="InterPro" id="IPR028082">
    <property type="entry name" value="Peripla_BP_I"/>
</dbReference>
<evidence type="ECO:0000313" key="5">
    <source>
        <dbReference type="EMBL" id="PPQ27097.1"/>
    </source>
</evidence>
<evidence type="ECO:0000259" key="4">
    <source>
        <dbReference type="Pfam" id="PF13458"/>
    </source>
</evidence>
<dbReference type="Proteomes" id="UP000239724">
    <property type="component" value="Unassembled WGS sequence"/>
</dbReference>
<dbReference type="InterPro" id="IPR051010">
    <property type="entry name" value="BCAA_transport"/>
</dbReference>
<comment type="similarity">
    <text evidence="1">Belongs to the leucine-binding protein family.</text>
</comment>
<evidence type="ECO:0000313" key="6">
    <source>
        <dbReference type="Proteomes" id="UP000239724"/>
    </source>
</evidence>
<dbReference type="PANTHER" id="PTHR30483">
    <property type="entry name" value="LEUCINE-SPECIFIC-BINDING PROTEIN"/>
    <property type="match status" value="1"/>
</dbReference>
<sequence>MNQGTDSGAVPRRWMLGTGLGLAGGLVLAGKGRAAGTPTTIGTFPAGVGADSVMVGITTPLTGPYSADGKDEQLGYELAIAAINAGSPIVQKWGLTGKGVLGKAVKYKIADSQTKPNVAVQAQTGFIQNDKAIMITGCVSSATAIALEELAQRDKVLNMVGLSGSNDTTGKNCQRYGFRSQPSAYMACKALAPVVAKSLGKNLKAAYLVPDYTYGHSVFNSFSEFSKQHGWSVATEQVVPLGTNDFSSALLNIANSGADVFVNVTFGADAVASTKQADQFGVLKKMKMVVPNISSFQARETGAQLMQGVYGTLDFWWTLEDRYPLARDFVTAFLQKHGYHPRWGAHIAYMQMLIWAVAVERAKTFNPVAVIKTLEASKSDPFDTTLGKVWYRAEDHQLVRPVPVVVGKAPAAMKNPDDFYDVVEVVAGEDTMSPPDEFGCHLGPYT</sequence>
<name>A0A2S6MXK6_RHOGL</name>
<dbReference type="OrthoDB" id="5450279at2"/>
<dbReference type="AlphaFoldDB" id="A0A2S6MXK6"/>
<keyword evidence="3" id="KW-0029">Amino-acid transport</keyword>
<comment type="caution">
    <text evidence="5">The sequence shown here is derived from an EMBL/GenBank/DDBJ whole genome shotgun (WGS) entry which is preliminary data.</text>
</comment>
<dbReference type="SUPFAM" id="SSF53822">
    <property type="entry name" value="Periplasmic binding protein-like I"/>
    <property type="match status" value="1"/>
</dbReference>
<protein>
    <submittedName>
        <fullName evidence="5">Branched-chain amino acid ABC transporter substrate-binding protein</fullName>
    </submittedName>
</protein>
<proteinExistence type="inferred from homology"/>
<dbReference type="EMBL" id="NHRY01000263">
    <property type="protein sequence ID" value="PPQ27097.1"/>
    <property type="molecule type" value="Genomic_DNA"/>
</dbReference>
<dbReference type="CDD" id="cd19987">
    <property type="entry name" value="PBP1_SBP-like"/>
    <property type="match status" value="1"/>
</dbReference>
<keyword evidence="3" id="KW-0813">Transport</keyword>
<gene>
    <name evidence="5" type="ORF">CCS01_28610</name>
</gene>
<dbReference type="Gene3D" id="3.40.50.2300">
    <property type="match status" value="2"/>
</dbReference>
<organism evidence="5 6">
    <name type="scientific">Rhodopila globiformis</name>
    <name type="common">Rhodopseudomonas globiformis</name>
    <dbReference type="NCBI Taxonomy" id="1071"/>
    <lineage>
        <taxon>Bacteria</taxon>
        <taxon>Pseudomonadati</taxon>
        <taxon>Pseudomonadota</taxon>
        <taxon>Alphaproteobacteria</taxon>
        <taxon>Acetobacterales</taxon>
        <taxon>Acetobacteraceae</taxon>
        <taxon>Rhodopila</taxon>
    </lineage>
</organism>